<dbReference type="PIRSF" id="PIRSF016660">
    <property type="entry name" value="YedI"/>
    <property type="match status" value="1"/>
</dbReference>
<sequence length="333" mass="34153">MAVGLVALLDDIASIAKVAASSLDDVASQTARAGTKAAGVVIDDTAVSPRYVVGFSPDRELPIVGKIALGSLRNKLLILLPACLLLSAFAPWAISPILMIGGAYLCYEGVEKIIEAVFHRPKRPKASDREANAAGLEEKKVAGAIKTDFILSAEIMAITLASITEGDVWTKALVLAVVGSGITAMVYGVVALIVKADDIGLAMARTERTAALGNARRQIGRAIVAGMPGLLKLLGIVGTAAMIWVGGGIIVHGLEADLWPWLGHTIEGAASSAAQTVPFAQSATRWIVAAMGAGLVGLAVGYVLVLATAWAFAPIARMFRSGGSASPGGEPPA</sequence>
<dbReference type="PANTHER" id="PTHR30503">
    <property type="entry name" value="INNER MEMBRANE PROTEIN YEDI"/>
    <property type="match status" value="1"/>
</dbReference>
<reference evidence="2" key="1">
    <citation type="submission" date="2020-10" db="EMBL/GenBank/DDBJ databases">
        <authorList>
            <person name="Abbas A."/>
            <person name="Razzaq R."/>
            <person name="Waqas M."/>
            <person name="Abbas N."/>
            <person name="Nielsen T.K."/>
            <person name="Hansen L.H."/>
            <person name="Hussain S."/>
            <person name="Shahid M."/>
        </authorList>
    </citation>
    <scope>NUCLEOTIDE SEQUENCE</scope>
    <source>
        <strain evidence="2">S14</strain>
    </source>
</reference>
<feature type="transmembrane region" description="Helical" evidence="1">
    <location>
        <begin position="286"/>
        <end position="312"/>
    </location>
</feature>
<keyword evidence="3" id="KW-1185">Reference proteome</keyword>
<gene>
    <name evidence="2" type="ORF">IHQ68_00155</name>
</gene>
<organism evidence="2 3">
    <name type="scientific">Chelatococcus sambhunathii</name>
    <dbReference type="NCBI Taxonomy" id="363953"/>
    <lineage>
        <taxon>Bacteria</taxon>
        <taxon>Pseudomonadati</taxon>
        <taxon>Pseudomonadota</taxon>
        <taxon>Alphaproteobacteria</taxon>
        <taxon>Hyphomicrobiales</taxon>
        <taxon>Chelatococcaceae</taxon>
        <taxon>Chelatococcus</taxon>
    </lineage>
</organism>
<comment type="caution">
    <text evidence="2">The sequence shown here is derived from an EMBL/GenBank/DDBJ whole genome shotgun (WGS) entry which is preliminary data.</text>
</comment>
<keyword evidence="1" id="KW-1133">Transmembrane helix</keyword>
<feature type="transmembrane region" description="Helical" evidence="1">
    <location>
        <begin position="172"/>
        <end position="194"/>
    </location>
</feature>
<dbReference type="EMBL" id="JADBEO010000001">
    <property type="protein sequence ID" value="MDR4305040.1"/>
    <property type="molecule type" value="Genomic_DNA"/>
</dbReference>
<dbReference type="RefSeq" id="WP_309388092.1">
    <property type="nucleotide sequence ID" value="NZ_JADBEO010000001.1"/>
</dbReference>
<accession>A0ABU1DAA2</accession>
<dbReference type="Proteomes" id="UP001181622">
    <property type="component" value="Unassembled WGS sequence"/>
</dbReference>
<name>A0ABU1DAA2_9HYPH</name>
<evidence type="ECO:0000256" key="1">
    <source>
        <dbReference type="SAM" id="Phobius"/>
    </source>
</evidence>
<dbReference type="Pfam" id="PF05661">
    <property type="entry name" value="DUF808"/>
    <property type="match status" value="1"/>
</dbReference>
<evidence type="ECO:0000313" key="3">
    <source>
        <dbReference type="Proteomes" id="UP001181622"/>
    </source>
</evidence>
<evidence type="ECO:0000313" key="2">
    <source>
        <dbReference type="EMBL" id="MDR4305040.1"/>
    </source>
</evidence>
<dbReference type="InterPro" id="IPR008526">
    <property type="entry name" value="YedI"/>
</dbReference>
<proteinExistence type="predicted"/>
<protein>
    <submittedName>
        <fullName evidence="2">DUF808 domain-containing protein</fullName>
    </submittedName>
</protein>
<feature type="transmembrane region" description="Helical" evidence="1">
    <location>
        <begin position="76"/>
        <end position="94"/>
    </location>
</feature>
<keyword evidence="1" id="KW-0472">Membrane</keyword>
<dbReference type="PANTHER" id="PTHR30503:SF3">
    <property type="entry name" value="INNER MEMBRANE PROTEIN YEDI"/>
    <property type="match status" value="1"/>
</dbReference>
<keyword evidence="1" id="KW-0812">Transmembrane</keyword>
<feature type="transmembrane region" description="Helical" evidence="1">
    <location>
        <begin position="230"/>
        <end position="254"/>
    </location>
</feature>